<dbReference type="GO" id="GO:0003700">
    <property type="term" value="F:DNA-binding transcription factor activity"/>
    <property type="evidence" value="ECO:0007669"/>
    <property type="project" value="InterPro"/>
</dbReference>
<dbReference type="GO" id="GO:0006950">
    <property type="term" value="P:response to stress"/>
    <property type="evidence" value="ECO:0007669"/>
    <property type="project" value="TreeGrafter"/>
</dbReference>
<dbReference type="Proteomes" id="UP000595374">
    <property type="component" value="Chromosome"/>
</dbReference>
<dbReference type="EMBL" id="CP065989">
    <property type="protein sequence ID" value="QQB16060.1"/>
    <property type="molecule type" value="Genomic_DNA"/>
</dbReference>
<accession>A0A7T4A2E0</accession>
<sequence length="157" mass="17238">MESSEAADTPPARNLSTAWAQVTAIVAAVDATLGKWLVDNYGIGLTEYRAVLHLSRTSDRELRITELAHRVGLNQSSVTRLVGRMEDKELAFRDACPDDGRGVYAVITEKGLNSVAEIREPYEAKICELLSGAARQYPQLDLGDLDRSFETISKLVS</sequence>
<reference evidence="2 3" key="1">
    <citation type="submission" date="2020-12" db="EMBL/GenBank/DDBJ databases">
        <title>FDA dAtabase for Regulatory Grade micrObial Sequences (FDA-ARGOS): Supporting development and validation of Infectious Disease Dx tests.</title>
        <authorList>
            <person name="Sproer C."/>
            <person name="Gronow S."/>
            <person name="Severitt S."/>
            <person name="Schroder I."/>
            <person name="Tallon L."/>
            <person name="Sadzewicz L."/>
            <person name="Zhao X."/>
            <person name="Boylan J."/>
            <person name="Ott S."/>
            <person name="Bowen H."/>
            <person name="Vavikolanu K."/>
            <person name="Mehta A."/>
            <person name="Aluvathingal J."/>
            <person name="Nadendla S."/>
            <person name="Lowell S."/>
            <person name="Myers T."/>
            <person name="Yan Y."/>
            <person name="Sichtig H."/>
        </authorList>
    </citation>
    <scope>NUCLEOTIDE SEQUENCE [LARGE SCALE GENOMIC DNA]</scope>
    <source>
        <strain evidence="2 3">FDAARGOS_990</strain>
    </source>
</reference>
<organism evidence="2 3">
    <name type="scientific">Brevibacterium casei</name>
    <dbReference type="NCBI Taxonomy" id="33889"/>
    <lineage>
        <taxon>Bacteria</taxon>
        <taxon>Bacillati</taxon>
        <taxon>Actinomycetota</taxon>
        <taxon>Actinomycetes</taxon>
        <taxon>Micrococcales</taxon>
        <taxon>Brevibacteriaceae</taxon>
        <taxon>Brevibacterium</taxon>
    </lineage>
</organism>
<dbReference type="InterPro" id="IPR000835">
    <property type="entry name" value="HTH_MarR-typ"/>
</dbReference>
<dbReference type="Gene3D" id="1.10.10.10">
    <property type="entry name" value="Winged helix-like DNA-binding domain superfamily/Winged helix DNA-binding domain"/>
    <property type="match status" value="1"/>
</dbReference>
<dbReference type="InterPro" id="IPR036390">
    <property type="entry name" value="WH_DNA-bd_sf"/>
</dbReference>
<dbReference type="AlphaFoldDB" id="A0A7T4A2E0"/>
<dbReference type="InterPro" id="IPR036388">
    <property type="entry name" value="WH-like_DNA-bd_sf"/>
</dbReference>
<evidence type="ECO:0000259" key="1">
    <source>
        <dbReference type="PROSITE" id="PS50995"/>
    </source>
</evidence>
<evidence type="ECO:0000313" key="3">
    <source>
        <dbReference type="Proteomes" id="UP000595374"/>
    </source>
</evidence>
<dbReference type="PROSITE" id="PS50995">
    <property type="entry name" value="HTH_MARR_2"/>
    <property type="match status" value="1"/>
</dbReference>
<dbReference type="PANTHER" id="PTHR33164:SF99">
    <property type="entry name" value="MARR FAMILY REGULATORY PROTEIN"/>
    <property type="match status" value="1"/>
</dbReference>
<dbReference type="SMART" id="SM00347">
    <property type="entry name" value="HTH_MARR"/>
    <property type="match status" value="1"/>
</dbReference>
<dbReference type="InterPro" id="IPR039422">
    <property type="entry name" value="MarR/SlyA-like"/>
</dbReference>
<dbReference type="SUPFAM" id="SSF46785">
    <property type="entry name" value="Winged helix' DNA-binding domain"/>
    <property type="match status" value="1"/>
</dbReference>
<gene>
    <name evidence="2" type="ORF">I6H47_08170</name>
</gene>
<name>A0A7T4A2E0_9MICO</name>
<dbReference type="RefSeq" id="WP_137825471.1">
    <property type="nucleotide sequence ID" value="NZ_CP065989.1"/>
</dbReference>
<feature type="domain" description="HTH marR-type" evidence="1">
    <location>
        <begin position="1"/>
        <end position="157"/>
    </location>
</feature>
<dbReference type="Pfam" id="PF12802">
    <property type="entry name" value="MarR_2"/>
    <property type="match status" value="1"/>
</dbReference>
<dbReference type="PANTHER" id="PTHR33164">
    <property type="entry name" value="TRANSCRIPTIONAL REGULATOR, MARR FAMILY"/>
    <property type="match status" value="1"/>
</dbReference>
<proteinExistence type="predicted"/>
<evidence type="ECO:0000313" key="2">
    <source>
        <dbReference type="EMBL" id="QQB16060.1"/>
    </source>
</evidence>
<protein>
    <submittedName>
        <fullName evidence="2">MarR family transcriptional regulator</fullName>
    </submittedName>
</protein>